<dbReference type="AlphaFoldDB" id="A0A8H3YJ64"/>
<feature type="region of interest" description="Disordered" evidence="1">
    <location>
        <begin position="1"/>
        <end position="35"/>
    </location>
</feature>
<evidence type="ECO:0000313" key="2">
    <source>
        <dbReference type="EMBL" id="KAE9962349.1"/>
    </source>
</evidence>
<proteinExistence type="predicted"/>
<dbReference type="InterPro" id="IPR013078">
    <property type="entry name" value="His_Pase_superF_clade-1"/>
</dbReference>
<gene>
    <name evidence="2" type="ORF">BLS_000456</name>
    <name evidence="3" type="ORF">EG328_008938</name>
</gene>
<evidence type="ECO:0000313" key="4">
    <source>
        <dbReference type="Proteomes" id="UP000433883"/>
    </source>
</evidence>
<dbReference type="Gene3D" id="3.40.50.1240">
    <property type="entry name" value="Phosphoglycerate mutase-like"/>
    <property type="match status" value="1"/>
</dbReference>
<dbReference type="GO" id="GO:0016791">
    <property type="term" value="F:phosphatase activity"/>
    <property type="evidence" value="ECO:0007669"/>
    <property type="project" value="TreeGrafter"/>
</dbReference>
<dbReference type="CDD" id="cd07067">
    <property type="entry name" value="HP_PGM_like"/>
    <property type="match status" value="1"/>
</dbReference>
<dbReference type="SUPFAM" id="SSF53254">
    <property type="entry name" value="Phosphoglycerate mutase-like"/>
    <property type="match status" value="1"/>
</dbReference>
<protein>
    <recommendedName>
        <fullName evidence="6">Phosphoglycerate mutase-like protein</fullName>
    </recommendedName>
</protein>
<organism evidence="2 4">
    <name type="scientific">Venturia inaequalis</name>
    <name type="common">Apple scab fungus</name>
    <dbReference type="NCBI Taxonomy" id="5025"/>
    <lineage>
        <taxon>Eukaryota</taxon>
        <taxon>Fungi</taxon>
        <taxon>Dikarya</taxon>
        <taxon>Ascomycota</taxon>
        <taxon>Pezizomycotina</taxon>
        <taxon>Dothideomycetes</taxon>
        <taxon>Pleosporomycetidae</taxon>
        <taxon>Venturiales</taxon>
        <taxon>Venturiaceae</taxon>
        <taxon>Venturia</taxon>
    </lineage>
</organism>
<evidence type="ECO:0008006" key="6">
    <source>
        <dbReference type="Google" id="ProtNLM"/>
    </source>
</evidence>
<dbReference type="GO" id="GO:0005737">
    <property type="term" value="C:cytoplasm"/>
    <property type="evidence" value="ECO:0007669"/>
    <property type="project" value="TreeGrafter"/>
</dbReference>
<dbReference type="Proteomes" id="UP000447873">
    <property type="component" value="Unassembled WGS sequence"/>
</dbReference>
<dbReference type="PANTHER" id="PTHR48100:SF24">
    <property type="entry name" value="PHOSPHOGLYCERATE MUTASE"/>
    <property type="match status" value="1"/>
</dbReference>
<accession>A0A8H3YJ64</accession>
<evidence type="ECO:0000256" key="1">
    <source>
        <dbReference type="SAM" id="MobiDB-lite"/>
    </source>
</evidence>
<dbReference type="InterPro" id="IPR029033">
    <property type="entry name" value="His_PPase_superfam"/>
</dbReference>
<dbReference type="PANTHER" id="PTHR48100">
    <property type="entry name" value="BROAD-SPECIFICITY PHOSPHATASE YOR283W-RELATED"/>
    <property type="match status" value="1"/>
</dbReference>
<evidence type="ECO:0000313" key="3">
    <source>
        <dbReference type="EMBL" id="KAE9984262.1"/>
    </source>
</evidence>
<evidence type="ECO:0000313" key="5">
    <source>
        <dbReference type="Proteomes" id="UP000447873"/>
    </source>
</evidence>
<dbReference type="EMBL" id="WNWQ01001081">
    <property type="protein sequence ID" value="KAE9962349.1"/>
    <property type="molecule type" value="Genomic_DNA"/>
</dbReference>
<reference evidence="2 4" key="1">
    <citation type="submission" date="2019-11" db="EMBL/GenBank/DDBJ databases">
        <title>Venturia inaequalis Genome Resource.</title>
        <authorList>
            <person name="Lichtner F.J."/>
        </authorList>
    </citation>
    <scope>NUCLEOTIDE SEQUENCE [LARGE SCALE GENOMIC DNA]</scope>
    <source>
        <strain evidence="3 5">120213</strain>
        <strain evidence="2">Bline_iso_100314</strain>
    </source>
</reference>
<dbReference type="Pfam" id="PF00300">
    <property type="entry name" value="His_Phos_1"/>
    <property type="match status" value="1"/>
</dbReference>
<dbReference type="InterPro" id="IPR050275">
    <property type="entry name" value="PGM_Phosphatase"/>
</dbReference>
<sequence>MADMSNEDPNVLESEERHTTTESVNPPPSSNPYGFNGKGDPCYTLKLFTTSLISLPKIPSSITIGHVLTADSRDYSLHDPVLSDLGIQQCKQLHEHLINSESLINDVQLIVVSPMRRTLQTADIALSHWIKMRKVGVKLDGGWQGESLFDKPCDTGSPLATIAAEFPQFDFTKVDPGYPTKEGPYAFTRSAVLQRGQTVLRSLYRRPERVIAVVSHSGFLRTAVTSKQFGNADYRIYDFDDHVEPKTVDGVEIKYKLKERYETDSKGGGMGWSEIGHFGITDDDFPLIDPVKRGPDEVVDEVPELQ</sequence>
<comment type="caution">
    <text evidence="2">The sequence shown here is derived from an EMBL/GenBank/DDBJ whole genome shotgun (WGS) entry which is preliminary data.</text>
</comment>
<dbReference type="EMBL" id="WNWS01000052">
    <property type="protein sequence ID" value="KAE9984262.1"/>
    <property type="molecule type" value="Genomic_DNA"/>
</dbReference>
<name>A0A8H3YJ64_VENIN</name>
<dbReference type="Proteomes" id="UP000433883">
    <property type="component" value="Unassembled WGS sequence"/>
</dbReference>